<dbReference type="EMBL" id="BMFS01000010">
    <property type="protein sequence ID" value="GGH05210.1"/>
    <property type="molecule type" value="Genomic_DNA"/>
</dbReference>
<proteinExistence type="predicted"/>
<reference evidence="2" key="1">
    <citation type="journal article" date="2019" name="Int. J. Syst. Evol. Microbiol.">
        <title>The Global Catalogue of Microorganisms (GCM) 10K type strain sequencing project: providing services to taxonomists for standard genome sequencing and annotation.</title>
        <authorList>
            <consortium name="The Broad Institute Genomics Platform"/>
            <consortium name="The Broad Institute Genome Sequencing Center for Infectious Disease"/>
            <person name="Wu L."/>
            <person name="Ma J."/>
        </authorList>
    </citation>
    <scope>NUCLEOTIDE SEQUENCE [LARGE SCALE GENOMIC DNA]</scope>
    <source>
        <strain evidence="2">CGMCC 1.12766</strain>
    </source>
</reference>
<comment type="caution">
    <text evidence="1">The sequence shown here is derived from an EMBL/GenBank/DDBJ whole genome shotgun (WGS) entry which is preliminary data.</text>
</comment>
<evidence type="ECO:0000313" key="1">
    <source>
        <dbReference type="EMBL" id="GGH05210.1"/>
    </source>
</evidence>
<gene>
    <name evidence="1" type="ORF">GCM10007420_22110</name>
</gene>
<evidence type="ECO:0000313" key="2">
    <source>
        <dbReference type="Proteomes" id="UP000648722"/>
    </source>
</evidence>
<accession>A0ABQ1XW62</accession>
<protein>
    <submittedName>
        <fullName evidence="1">Uncharacterized protein</fullName>
    </submittedName>
</protein>
<sequence length="66" mass="7021">MADIVTTDKPGAGEFENVVHPRSVLSHQASQLRAIGGEGSFRLVKLGLILVRVNGMQAQRGCMGSE</sequence>
<organism evidence="1 2">
    <name type="scientific">Glycocaulis albus</name>
    <dbReference type="NCBI Taxonomy" id="1382801"/>
    <lineage>
        <taxon>Bacteria</taxon>
        <taxon>Pseudomonadati</taxon>
        <taxon>Pseudomonadota</taxon>
        <taxon>Alphaproteobacteria</taxon>
        <taxon>Maricaulales</taxon>
        <taxon>Maricaulaceae</taxon>
        <taxon>Glycocaulis</taxon>
    </lineage>
</organism>
<keyword evidence="2" id="KW-1185">Reference proteome</keyword>
<dbReference type="Proteomes" id="UP000648722">
    <property type="component" value="Unassembled WGS sequence"/>
</dbReference>
<name>A0ABQ1XW62_9PROT</name>